<evidence type="ECO:0000313" key="3">
    <source>
        <dbReference type="EMBL" id="MBN7796698.1"/>
    </source>
</evidence>
<gene>
    <name evidence="3" type="ORF">JYP50_08860</name>
</gene>
<dbReference type="Gene3D" id="1.10.30.50">
    <property type="match status" value="1"/>
</dbReference>
<feature type="domain" description="HNH nuclease" evidence="2">
    <location>
        <begin position="364"/>
        <end position="415"/>
    </location>
</feature>
<protein>
    <submittedName>
        <fullName evidence="3">DUF222 domain-containing protein</fullName>
    </submittedName>
</protein>
<comment type="caution">
    <text evidence="3">The sequence shown here is derived from an EMBL/GenBank/DDBJ whole genome shotgun (WGS) entry which is preliminary data.</text>
</comment>
<reference evidence="3" key="1">
    <citation type="submission" date="2021-02" db="EMBL/GenBank/DDBJ databases">
        <title>PHA producing bacteria isolated from coastal sediment in Guangdong, Shenzhen.</title>
        <authorList>
            <person name="Zheng W."/>
            <person name="Yu S."/>
            <person name="Huang Y."/>
        </authorList>
    </citation>
    <scope>NUCLEOTIDE SEQUENCE</scope>
    <source>
        <strain evidence="3">TN14-10</strain>
    </source>
</reference>
<sequence>MSLPAAFIRPDRQDYKESLANQITFLAGQINAANHRLLKLVAEFDHSKGWSGGGTVRSCAHWLNWKCGIALSAAREKVRVAHCLEKLPQIDAAFARGEVSYSKVRAMTRVATPENEDYLMMIAEHGTASHMEKLVGKYHRVEENIKRRENARGRENERDNARKLVYYQDDDGMWVIHAKLPPEAGGQVVKAIEAVVAPIQAERQQKILEETRTRQVQNTEFSETNDTPENCVEGVSAETFSETVEQEDKARGNRFQELLTHTRADALVTITEHFLATSRGGEDIQALKGAQRCQIMLHVDAATLRRQGEHGHDSHAHSEMEHNPWLSPATARRLACDASLVTVLENESGEVLNIGRRSRTVPPNIRRALAIRDRTCRFPGCCESRYVDAHHIRHWADGGETSLGNLVTLCRYHHRLLHHDGFSIQVRGQSDNEASPALLFTTPTGKTIETSFFPQFPDASAETWEEALGEIAPEVDLNTCKPYWTGEHPDYGMAVDGLLRRRPPTRPAG</sequence>
<dbReference type="Pfam" id="PF01844">
    <property type="entry name" value="HNH"/>
    <property type="match status" value="1"/>
</dbReference>
<dbReference type="Pfam" id="PF02720">
    <property type="entry name" value="DUF222"/>
    <property type="match status" value="1"/>
</dbReference>
<name>A0A939IM62_9GAMM</name>
<proteinExistence type="inferred from homology"/>
<dbReference type="SMART" id="SM00507">
    <property type="entry name" value="HNHc"/>
    <property type="match status" value="1"/>
</dbReference>
<dbReference type="AlphaFoldDB" id="A0A939IM62"/>
<dbReference type="Proteomes" id="UP000664303">
    <property type="component" value="Unassembled WGS sequence"/>
</dbReference>
<comment type="similarity">
    <text evidence="1">Belongs to the Rv1128c/1148c/1588c/1702c/1945/3466 family.</text>
</comment>
<accession>A0A939IM62</accession>
<keyword evidence="4" id="KW-1185">Reference proteome</keyword>
<dbReference type="CDD" id="cd00085">
    <property type="entry name" value="HNHc"/>
    <property type="match status" value="1"/>
</dbReference>
<organism evidence="3 4">
    <name type="scientific">Parahaliea mediterranea</name>
    <dbReference type="NCBI Taxonomy" id="651086"/>
    <lineage>
        <taxon>Bacteria</taxon>
        <taxon>Pseudomonadati</taxon>
        <taxon>Pseudomonadota</taxon>
        <taxon>Gammaproteobacteria</taxon>
        <taxon>Cellvibrionales</taxon>
        <taxon>Halieaceae</taxon>
        <taxon>Parahaliea</taxon>
    </lineage>
</organism>
<dbReference type="InterPro" id="IPR003870">
    <property type="entry name" value="DUF222"/>
</dbReference>
<dbReference type="EMBL" id="JAFKCZ010000006">
    <property type="protein sequence ID" value="MBN7796698.1"/>
    <property type="molecule type" value="Genomic_DNA"/>
</dbReference>
<dbReference type="GO" id="GO:0003676">
    <property type="term" value="F:nucleic acid binding"/>
    <property type="evidence" value="ECO:0007669"/>
    <property type="project" value="InterPro"/>
</dbReference>
<dbReference type="InterPro" id="IPR003615">
    <property type="entry name" value="HNH_nuc"/>
</dbReference>
<dbReference type="GO" id="GO:0004519">
    <property type="term" value="F:endonuclease activity"/>
    <property type="evidence" value="ECO:0007669"/>
    <property type="project" value="InterPro"/>
</dbReference>
<evidence type="ECO:0000259" key="2">
    <source>
        <dbReference type="SMART" id="SM00507"/>
    </source>
</evidence>
<dbReference type="InterPro" id="IPR002711">
    <property type="entry name" value="HNH"/>
</dbReference>
<dbReference type="GO" id="GO:0008270">
    <property type="term" value="F:zinc ion binding"/>
    <property type="evidence" value="ECO:0007669"/>
    <property type="project" value="InterPro"/>
</dbReference>
<evidence type="ECO:0000313" key="4">
    <source>
        <dbReference type="Proteomes" id="UP000664303"/>
    </source>
</evidence>
<dbReference type="RefSeq" id="WP_206560151.1">
    <property type="nucleotide sequence ID" value="NZ_JAFKCZ010000006.1"/>
</dbReference>
<evidence type="ECO:0000256" key="1">
    <source>
        <dbReference type="ARBA" id="ARBA00023450"/>
    </source>
</evidence>